<keyword evidence="1" id="KW-1133">Transmembrane helix</keyword>
<dbReference type="Proteomes" id="UP000295416">
    <property type="component" value="Unassembled WGS sequence"/>
</dbReference>
<accession>A0A4R2NGC1</accession>
<dbReference type="RefSeq" id="WP_165887028.1">
    <property type="nucleotide sequence ID" value="NZ_SLXK01000054.1"/>
</dbReference>
<evidence type="ECO:0000256" key="1">
    <source>
        <dbReference type="SAM" id="Phobius"/>
    </source>
</evidence>
<protein>
    <submittedName>
        <fullName evidence="2">Putative F0F1-ATPase subunit (Ca2+/Mg2+ transporter)</fullName>
    </submittedName>
</protein>
<feature type="transmembrane region" description="Helical" evidence="1">
    <location>
        <begin position="45"/>
        <end position="69"/>
    </location>
</feature>
<keyword evidence="1" id="KW-0472">Membrane</keyword>
<comment type="caution">
    <text evidence="2">The sequence shown here is derived from an EMBL/GenBank/DDBJ whole genome shotgun (WGS) entry which is preliminary data.</text>
</comment>
<gene>
    <name evidence="2" type="ORF">EV207_15414</name>
</gene>
<dbReference type="InterPro" id="IPR032820">
    <property type="entry name" value="ATPase_put"/>
</dbReference>
<dbReference type="Pfam" id="PF09527">
    <property type="entry name" value="ATPase_gene1"/>
    <property type="match status" value="1"/>
</dbReference>
<proteinExistence type="predicted"/>
<dbReference type="EMBL" id="SLXK01000054">
    <property type="protein sequence ID" value="TCP20252.1"/>
    <property type="molecule type" value="Genomic_DNA"/>
</dbReference>
<organism evidence="2 3">
    <name type="scientific">Scopulibacillus darangshiensis</name>
    <dbReference type="NCBI Taxonomy" id="442528"/>
    <lineage>
        <taxon>Bacteria</taxon>
        <taxon>Bacillati</taxon>
        <taxon>Bacillota</taxon>
        <taxon>Bacilli</taxon>
        <taxon>Bacillales</taxon>
        <taxon>Sporolactobacillaceae</taxon>
        <taxon>Scopulibacillus</taxon>
    </lineage>
</organism>
<evidence type="ECO:0000313" key="2">
    <source>
        <dbReference type="EMBL" id="TCP20252.1"/>
    </source>
</evidence>
<feature type="transmembrane region" description="Helical" evidence="1">
    <location>
        <begin position="12"/>
        <end position="33"/>
    </location>
</feature>
<name>A0A4R2NGC1_9BACL</name>
<reference evidence="2 3" key="1">
    <citation type="submission" date="2019-03" db="EMBL/GenBank/DDBJ databases">
        <title>Genomic Encyclopedia of Type Strains, Phase IV (KMG-IV): sequencing the most valuable type-strain genomes for metagenomic binning, comparative biology and taxonomic classification.</title>
        <authorList>
            <person name="Goeker M."/>
        </authorList>
    </citation>
    <scope>NUCLEOTIDE SEQUENCE [LARGE SCALE GENOMIC DNA]</scope>
    <source>
        <strain evidence="2 3">DSM 19377</strain>
    </source>
</reference>
<sequence length="72" mass="7740">MKKNTNDPWRMVGLVGTLGFEILAFILGGIWLGKRMDESFGTAPLWLAVGIIGGLLIGIASAVFTLISFTKD</sequence>
<keyword evidence="1" id="KW-0812">Transmembrane</keyword>
<dbReference type="AlphaFoldDB" id="A0A4R2NGC1"/>
<evidence type="ECO:0000313" key="3">
    <source>
        <dbReference type="Proteomes" id="UP000295416"/>
    </source>
</evidence>
<keyword evidence="3" id="KW-1185">Reference proteome</keyword>